<dbReference type="EMBL" id="JACVVK020000526">
    <property type="protein sequence ID" value="KAK7468010.1"/>
    <property type="molecule type" value="Genomic_DNA"/>
</dbReference>
<accession>A0ABD0JAL7</accession>
<dbReference type="AlphaFoldDB" id="A0ABD0JAL7"/>
<reference evidence="2 3" key="1">
    <citation type="journal article" date="2023" name="Sci. Data">
        <title>Genome assembly of the Korean intertidal mud-creeper Batillaria attramentaria.</title>
        <authorList>
            <person name="Patra A.K."/>
            <person name="Ho P.T."/>
            <person name="Jun S."/>
            <person name="Lee S.J."/>
            <person name="Kim Y."/>
            <person name="Won Y.J."/>
        </authorList>
    </citation>
    <scope>NUCLEOTIDE SEQUENCE [LARGE SCALE GENOMIC DNA]</scope>
    <source>
        <strain evidence="2">Wonlab-2016</strain>
    </source>
</reference>
<evidence type="ECO:0000313" key="3">
    <source>
        <dbReference type="Proteomes" id="UP001519460"/>
    </source>
</evidence>
<evidence type="ECO:0000313" key="2">
    <source>
        <dbReference type="EMBL" id="KAK7468010.1"/>
    </source>
</evidence>
<evidence type="ECO:0000256" key="1">
    <source>
        <dbReference type="SAM" id="MobiDB-lite"/>
    </source>
</evidence>
<dbReference type="Proteomes" id="UP001519460">
    <property type="component" value="Unassembled WGS sequence"/>
</dbReference>
<feature type="region of interest" description="Disordered" evidence="1">
    <location>
        <begin position="64"/>
        <end position="92"/>
    </location>
</feature>
<feature type="non-terminal residue" evidence="2">
    <location>
        <position position="1"/>
    </location>
</feature>
<gene>
    <name evidence="2" type="ORF">BaRGS_00036754</name>
</gene>
<protein>
    <submittedName>
        <fullName evidence="2">Uncharacterized protein</fullName>
    </submittedName>
</protein>
<sequence length="192" mass="22242">CNTADMSISECFKHAERLDPIQGLEEFPSKSVLEKEGTSVFSKHLFKDALRMMVRLEKMVKLESSDSDRDSQYEEEKMAELESSDSDSDRQYEDYEDYDDVVDEMEAAFARAITSAREMLGEELESYFGTRKLASTGRLRKARRHYVSAHSKHDYLVKLYYTAWERFKQITFALDYAAQLIMSDVKSASSRS</sequence>
<organism evidence="2 3">
    <name type="scientific">Batillaria attramentaria</name>
    <dbReference type="NCBI Taxonomy" id="370345"/>
    <lineage>
        <taxon>Eukaryota</taxon>
        <taxon>Metazoa</taxon>
        <taxon>Spiralia</taxon>
        <taxon>Lophotrochozoa</taxon>
        <taxon>Mollusca</taxon>
        <taxon>Gastropoda</taxon>
        <taxon>Caenogastropoda</taxon>
        <taxon>Sorbeoconcha</taxon>
        <taxon>Cerithioidea</taxon>
        <taxon>Batillariidae</taxon>
        <taxon>Batillaria</taxon>
    </lineage>
</organism>
<name>A0ABD0JAL7_9CAEN</name>
<comment type="caution">
    <text evidence="2">The sequence shown here is derived from an EMBL/GenBank/DDBJ whole genome shotgun (WGS) entry which is preliminary data.</text>
</comment>
<proteinExistence type="predicted"/>
<feature type="compositionally biased region" description="Basic and acidic residues" evidence="1">
    <location>
        <begin position="64"/>
        <end position="80"/>
    </location>
</feature>
<keyword evidence="3" id="KW-1185">Reference proteome</keyword>